<feature type="transmembrane region" description="Helical" evidence="1">
    <location>
        <begin position="238"/>
        <end position="271"/>
    </location>
</feature>
<keyword evidence="3" id="KW-0328">Glycosyltransferase</keyword>
<dbReference type="Proteomes" id="UP000184342">
    <property type="component" value="Unassembled WGS sequence"/>
</dbReference>
<dbReference type="GO" id="GO:0016757">
    <property type="term" value="F:glycosyltransferase activity"/>
    <property type="evidence" value="ECO:0007669"/>
    <property type="project" value="UniProtKB-KW"/>
</dbReference>
<reference evidence="3 4" key="1">
    <citation type="submission" date="2016-11" db="EMBL/GenBank/DDBJ databases">
        <authorList>
            <person name="Jaros S."/>
            <person name="Januszkiewicz K."/>
            <person name="Wedrychowicz H."/>
        </authorList>
    </citation>
    <scope>NUCLEOTIDE SEQUENCE [LARGE SCALE GENOMIC DNA]</scope>
    <source>
        <strain evidence="3 4">DSM 15970</strain>
    </source>
</reference>
<evidence type="ECO:0000256" key="1">
    <source>
        <dbReference type="SAM" id="Phobius"/>
    </source>
</evidence>
<keyword evidence="1" id="KW-1133">Transmembrane helix</keyword>
<dbReference type="InterPro" id="IPR038731">
    <property type="entry name" value="RgtA/B/C-like"/>
</dbReference>
<keyword evidence="3" id="KW-0808">Transferase</keyword>
<feature type="transmembrane region" description="Helical" evidence="1">
    <location>
        <begin position="444"/>
        <end position="463"/>
    </location>
</feature>
<evidence type="ECO:0000259" key="2">
    <source>
        <dbReference type="Pfam" id="PF13231"/>
    </source>
</evidence>
<dbReference type="STRING" id="1122934.SAMN02745691_00619"/>
<keyword evidence="4" id="KW-1185">Reference proteome</keyword>
<gene>
    <name evidence="3" type="ORF">SAMN02745691_00619</name>
</gene>
<keyword evidence="1" id="KW-0812">Transmembrane</keyword>
<dbReference type="AlphaFoldDB" id="A0A1M6CXW5"/>
<feature type="transmembrane region" description="Helical" evidence="1">
    <location>
        <begin position="210"/>
        <end position="226"/>
    </location>
</feature>
<name>A0A1M6CXW5_9FIRM</name>
<feature type="transmembrane region" description="Helical" evidence="1">
    <location>
        <begin position="7"/>
        <end position="31"/>
    </location>
</feature>
<dbReference type="Pfam" id="PF13231">
    <property type="entry name" value="PMT_2"/>
    <property type="match status" value="1"/>
</dbReference>
<feature type="transmembrane region" description="Helical" evidence="1">
    <location>
        <begin position="277"/>
        <end position="295"/>
    </location>
</feature>
<evidence type="ECO:0000313" key="3">
    <source>
        <dbReference type="EMBL" id="SHI65800.1"/>
    </source>
</evidence>
<sequence>MIKEGKLFINISYVIYFIFFGIVCIGTFGFYMVTQPLSLVMGLVMFFLAIAGFIVIKNAKIRCSDKVFIIILIFMMLCMIIIQVFVAWILRMEPSNDRLVILRQALDMINRDSLHTAPRWNHYFLKYTNNQMFLILETGYLYLMNLLGFGKSYLMSLSGWNILCIDSAVILTVLLSKRIWNKRIAMMLAIFCFAFTPFYTYVPFFYTDTLVLPIVAAILYLYHILLQEDRLLSVKSLVITLILGILFATGYMIKATVIILFVALAIHIFYSKHFQKAIVYICIIIVVIAAGVGTANKMVTKMGIFDTADYNTQNFPVTHWIMMGLQGVGKYQESEKIFTTSFATKEEKMDANIEVIKERVKAYGFFGMLKHLAVKSVYTWSNGEYDMDYYLEMNQQEGTWMHTFTDYNGKNHIYVHMYSNGIHICLLLSLFYSGICGFKRKDKGFNWFIKLGILGLFSFLLIWETRPRYLVQYLPLILLASMQGWLFISKKMENRRFGKFILSVMTGRRT</sequence>
<dbReference type="EMBL" id="FQYT01000005">
    <property type="protein sequence ID" value="SHI65800.1"/>
    <property type="molecule type" value="Genomic_DNA"/>
</dbReference>
<keyword evidence="1" id="KW-0472">Membrane</keyword>
<dbReference type="OrthoDB" id="2061016at2"/>
<dbReference type="RefSeq" id="WP_073992891.1">
    <property type="nucleotide sequence ID" value="NZ_FQYT01000005.1"/>
</dbReference>
<feature type="transmembrane region" description="Helical" evidence="1">
    <location>
        <begin position="68"/>
        <end position="90"/>
    </location>
</feature>
<organism evidence="3 4">
    <name type="scientific">Parasporobacterium paucivorans DSM 15970</name>
    <dbReference type="NCBI Taxonomy" id="1122934"/>
    <lineage>
        <taxon>Bacteria</taxon>
        <taxon>Bacillati</taxon>
        <taxon>Bacillota</taxon>
        <taxon>Clostridia</taxon>
        <taxon>Lachnospirales</taxon>
        <taxon>Lachnospiraceae</taxon>
        <taxon>Parasporobacterium</taxon>
    </lineage>
</organism>
<protein>
    <submittedName>
        <fullName evidence="3">Dolichyl-phosphate-mannose-protein mannosyltransferase</fullName>
    </submittedName>
</protein>
<evidence type="ECO:0000313" key="4">
    <source>
        <dbReference type="Proteomes" id="UP000184342"/>
    </source>
</evidence>
<feature type="transmembrane region" description="Helical" evidence="1">
    <location>
        <begin position="469"/>
        <end position="488"/>
    </location>
</feature>
<feature type="domain" description="Glycosyltransferase RgtA/B/C/D-like" evidence="2">
    <location>
        <begin position="162"/>
        <end position="289"/>
    </location>
</feature>
<feature type="transmembrane region" description="Helical" evidence="1">
    <location>
        <begin position="184"/>
        <end position="204"/>
    </location>
</feature>
<accession>A0A1M6CXW5</accession>
<feature type="transmembrane region" description="Helical" evidence="1">
    <location>
        <begin position="413"/>
        <end position="432"/>
    </location>
</feature>
<feature type="transmembrane region" description="Helical" evidence="1">
    <location>
        <begin position="37"/>
        <end position="56"/>
    </location>
</feature>
<proteinExistence type="predicted"/>
<feature type="transmembrane region" description="Helical" evidence="1">
    <location>
        <begin position="153"/>
        <end position="175"/>
    </location>
</feature>